<dbReference type="GO" id="GO:0016491">
    <property type="term" value="F:oxidoreductase activity"/>
    <property type="evidence" value="ECO:0007669"/>
    <property type="project" value="InterPro"/>
</dbReference>
<dbReference type="InterPro" id="IPR013766">
    <property type="entry name" value="Thioredoxin_domain"/>
</dbReference>
<feature type="domain" description="Thioredoxin" evidence="2">
    <location>
        <begin position="326"/>
        <end position="466"/>
    </location>
</feature>
<feature type="chain" id="PRO_5020365083" evidence="1">
    <location>
        <begin position="20"/>
        <end position="467"/>
    </location>
</feature>
<sequence>MRYILQFLFLFLSIHSGLAQQKHQIKVNVSNYDGNLLQIAYYLQDKQYLLPDAVTKSDSLYRNAEGAFMFHSKEPIKPGVHALVFHPEIRIHQFLVTEKDQNIEIFIDYNDMINSFEVKGGSNDNQLFKDYLQFLTKKRKEAQPFENKEDDPKAQEKLKILSDEVKSYQKQVLQKHPNSFAAGIIKANMDIDLPVFTGSKKEIEYKKWQYYKQHYLDNIDLADPKMLRTPFLFAKVDYYVNKLQVQHPDSISKAIDLVLEQMKPAPETFKMYTIHFLNEFAKSKIIGMDAVYVHIVDTYYATGEADWTDPEQLKKIIDNANALKPTLLGKKAPPIKLIQKNGITFNLDDIKSDYTVLFFWEDDCGHCKKSISTLKKEYQQLKQLGVELLLICTKPSAEVEDCWSYAKEERIDDWMLVSIASDYAKVMEQYNIKTTPQIFVLDQNKTIVSKRLAADQLLGLLKNFNKN</sequence>
<dbReference type="SUPFAM" id="SSF52833">
    <property type="entry name" value="Thioredoxin-like"/>
    <property type="match status" value="1"/>
</dbReference>
<dbReference type="InterPro" id="IPR000866">
    <property type="entry name" value="AhpC/TSA"/>
</dbReference>
<dbReference type="PROSITE" id="PS51352">
    <property type="entry name" value="THIOREDOXIN_2"/>
    <property type="match status" value="1"/>
</dbReference>
<dbReference type="InterPro" id="IPR036249">
    <property type="entry name" value="Thioredoxin-like_sf"/>
</dbReference>
<dbReference type="Pfam" id="PF17127">
    <property type="entry name" value="DUF5106"/>
    <property type="match status" value="1"/>
</dbReference>
<dbReference type="GO" id="GO:0016209">
    <property type="term" value="F:antioxidant activity"/>
    <property type="evidence" value="ECO:0007669"/>
    <property type="project" value="InterPro"/>
</dbReference>
<dbReference type="Gene3D" id="3.40.30.10">
    <property type="entry name" value="Glutaredoxin"/>
    <property type="match status" value="1"/>
</dbReference>
<proteinExistence type="predicted"/>
<organism evidence="3 4">
    <name type="scientific">Aquimarina brevivitae</name>
    <dbReference type="NCBI Taxonomy" id="323412"/>
    <lineage>
        <taxon>Bacteria</taxon>
        <taxon>Pseudomonadati</taxon>
        <taxon>Bacteroidota</taxon>
        <taxon>Flavobacteriia</taxon>
        <taxon>Flavobacteriales</taxon>
        <taxon>Flavobacteriaceae</taxon>
        <taxon>Aquimarina</taxon>
    </lineage>
</organism>
<dbReference type="EMBL" id="SGXE01000002">
    <property type="protein sequence ID" value="RZS93551.1"/>
    <property type="molecule type" value="Genomic_DNA"/>
</dbReference>
<comment type="caution">
    <text evidence="3">The sequence shown here is derived from an EMBL/GenBank/DDBJ whole genome shotgun (WGS) entry which is preliminary data.</text>
</comment>
<name>A0A4Q7P157_9FLAO</name>
<protein>
    <submittedName>
        <fullName evidence="3">Peroxiredoxin</fullName>
    </submittedName>
</protein>
<gene>
    <name evidence="3" type="ORF">EV197_2131</name>
</gene>
<accession>A0A4Q7P157</accession>
<dbReference type="PANTHER" id="PTHR42852:SF17">
    <property type="entry name" value="THIOREDOXIN-LIKE PROTEIN HI_1115"/>
    <property type="match status" value="1"/>
</dbReference>
<dbReference type="OrthoDB" id="6399635at2"/>
<reference evidence="3 4" key="1">
    <citation type="submission" date="2019-02" db="EMBL/GenBank/DDBJ databases">
        <title>Genomic Encyclopedia of Type Strains, Phase IV (KMG-IV): sequencing the most valuable type-strain genomes for metagenomic binning, comparative biology and taxonomic classification.</title>
        <authorList>
            <person name="Goeker M."/>
        </authorList>
    </citation>
    <scope>NUCLEOTIDE SEQUENCE [LARGE SCALE GENOMIC DNA]</scope>
    <source>
        <strain evidence="3 4">DSM 17196</strain>
    </source>
</reference>
<evidence type="ECO:0000256" key="1">
    <source>
        <dbReference type="SAM" id="SignalP"/>
    </source>
</evidence>
<keyword evidence="4" id="KW-1185">Reference proteome</keyword>
<dbReference type="Proteomes" id="UP000292262">
    <property type="component" value="Unassembled WGS sequence"/>
</dbReference>
<dbReference type="InterPro" id="IPR050553">
    <property type="entry name" value="Thioredoxin_ResA/DsbE_sf"/>
</dbReference>
<dbReference type="InterPro" id="IPR033395">
    <property type="entry name" value="DUF5106"/>
</dbReference>
<evidence type="ECO:0000313" key="3">
    <source>
        <dbReference type="EMBL" id="RZS93551.1"/>
    </source>
</evidence>
<dbReference type="AlphaFoldDB" id="A0A4Q7P157"/>
<evidence type="ECO:0000259" key="2">
    <source>
        <dbReference type="PROSITE" id="PS51352"/>
    </source>
</evidence>
<keyword evidence="1" id="KW-0732">Signal</keyword>
<dbReference type="Pfam" id="PF00578">
    <property type="entry name" value="AhpC-TSA"/>
    <property type="match status" value="1"/>
</dbReference>
<evidence type="ECO:0000313" key="4">
    <source>
        <dbReference type="Proteomes" id="UP000292262"/>
    </source>
</evidence>
<feature type="signal peptide" evidence="1">
    <location>
        <begin position="1"/>
        <end position="19"/>
    </location>
</feature>
<dbReference type="PANTHER" id="PTHR42852">
    <property type="entry name" value="THIOL:DISULFIDE INTERCHANGE PROTEIN DSBE"/>
    <property type="match status" value="1"/>
</dbReference>
<dbReference type="RefSeq" id="WP_130286677.1">
    <property type="nucleotide sequence ID" value="NZ_SGXE01000002.1"/>
</dbReference>